<organism evidence="2 3">
    <name type="scientific">Saccharomonospora azurea NA-128</name>
    <dbReference type="NCBI Taxonomy" id="882081"/>
    <lineage>
        <taxon>Bacteria</taxon>
        <taxon>Bacillati</taxon>
        <taxon>Actinomycetota</taxon>
        <taxon>Actinomycetes</taxon>
        <taxon>Pseudonocardiales</taxon>
        <taxon>Pseudonocardiaceae</taxon>
        <taxon>Saccharomonospora</taxon>
    </lineage>
</organism>
<dbReference type="EMBL" id="CM001466">
    <property type="protein sequence ID" value="EHY91112.1"/>
    <property type="molecule type" value="Genomic_DNA"/>
</dbReference>
<feature type="domain" description="Rad50/SbcC-type AAA" evidence="1">
    <location>
        <begin position="19"/>
        <end position="58"/>
    </location>
</feature>
<sequence>MSSLTLLHLTFVGPGKPPATVEFGPHLTVIYGASDTGKSFIVEAIDYMLGASSLKKIQEADGYTRILLGLRLADGRTVTLSRASDGNKVDVHSGDLRALTSAAPEKTLNVKHNSKSENNLSRYLLKLIRADGRNLLKNQRGELVSLSFRHLAHLCVISETQMAAPRSPVLTSGQKTNLTAEKSVFKYLLTGEDEPERPKGASNIEKKVGKGKIDLLDQLITDTRDSLTFKVNETELREQLVLLETALASKSAAIGELITDRSVLLERTRALEVQITDNRVRAGEVQTLLARFLLLRQQYESDLARLQMVAEVGNLLGYFRSGTCVFCGAAPEHQKAGHHLHEATQLQAAVTAETRKTTELHTDLLTTIQDLEGQLNSLGHAHAAFQAQTEALRRSLAVLDERLTPLNDDNQELLATRSRIQTDLAVHAQIRRLEDLKTSLSSTPEDRPPARLEGIPAANLVEFERMLQEMLQSWKVPGDNRVIYDQKTAEITVDGRSRNSRGKGMRSIIHAAFSATLALYTTARDLPHPGFVVLDSPVLTYREPHEEDVQLTHNVVEHFYRGLLNGFPTQTIVVENGDPPRDLGSYATVYAFSTERSNRAGFFPA</sequence>
<dbReference type="InterPro" id="IPR027417">
    <property type="entry name" value="P-loop_NTPase"/>
</dbReference>
<gene>
    <name evidence="2" type="ORF">SacazDRAFT_04266</name>
</gene>
<dbReference type="GO" id="GO:0006302">
    <property type="term" value="P:double-strand break repair"/>
    <property type="evidence" value="ECO:0007669"/>
    <property type="project" value="InterPro"/>
</dbReference>
<dbReference type="SUPFAM" id="SSF52540">
    <property type="entry name" value="P-loop containing nucleoside triphosphate hydrolases"/>
    <property type="match status" value="1"/>
</dbReference>
<evidence type="ECO:0000259" key="1">
    <source>
        <dbReference type="Pfam" id="PF13476"/>
    </source>
</evidence>
<evidence type="ECO:0000313" key="2">
    <source>
        <dbReference type="EMBL" id="EHY91112.1"/>
    </source>
</evidence>
<dbReference type="Proteomes" id="UP000004705">
    <property type="component" value="Chromosome"/>
</dbReference>
<dbReference type="AlphaFoldDB" id="H8GFS7"/>
<dbReference type="InterPro" id="IPR038729">
    <property type="entry name" value="Rad50/SbcC_AAA"/>
</dbReference>
<dbReference type="OrthoDB" id="975794at2"/>
<evidence type="ECO:0000313" key="3">
    <source>
        <dbReference type="Proteomes" id="UP000004705"/>
    </source>
</evidence>
<dbReference type="HOGENOM" id="CLU_029836_1_0_11"/>
<dbReference type="Pfam" id="PF13476">
    <property type="entry name" value="AAA_23"/>
    <property type="match status" value="1"/>
</dbReference>
<dbReference type="GO" id="GO:0016887">
    <property type="term" value="F:ATP hydrolysis activity"/>
    <property type="evidence" value="ECO:0007669"/>
    <property type="project" value="InterPro"/>
</dbReference>
<protein>
    <recommendedName>
        <fullName evidence="1">Rad50/SbcC-type AAA domain-containing protein</fullName>
    </recommendedName>
</protein>
<dbReference type="Gene3D" id="3.40.50.300">
    <property type="entry name" value="P-loop containing nucleotide triphosphate hydrolases"/>
    <property type="match status" value="1"/>
</dbReference>
<proteinExistence type="predicted"/>
<accession>H8GFS7</accession>
<reference evidence="2 3" key="1">
    <citation type="journal article" date="2012" name="Stand. Genomic Sci.">
        <title>Genome sequence of the soil bacterium Saccharomonospora azurea type strain (NA-128(T)).</title>
        <authorList>
            <person name="Klenk H.P."/>
            <person name="Held B."/>
            <person name="Lucas S."/>
            <person name="Lapidus A."/>
            <person name="Copeland A."/>
            <person name="Hammon N."/>
            <person name="Pitluck S."/>
            <person name="Goodwin L.A."/>
            <person name="Han C."/>
            <person name="Tapia R."/>
            <person name="Brambilla E.M."/>
            <person name="Potter G."/>
            <person name="Land M."/>
            <person name="Ivanova N."/>
            <person name="Rohde M."/>
            <person name="Goker M."/>
            <person name="Detter J.C."/>
            <person name="Kyrpides N.C."/>
            <person name="Woyke T."/>
        </authorList>
    </citation>
    <scope>NUCLEOTIDE SEQUENCE [LARGE SCALE GENOMIC DNA]</scope>
    <source>
        <strain evidence="2 3">NA-128</strain>
    </source>
</reference>
<keyword evidence="3" id="KW-1185">Reference proteome</keyword>
<name>H8GFS7_9PSEU</name>